<dbReference type="WBParaSite" id="JU765_v2.g2956.t1">
    <property type="protein sequence ID" value="JU765_v2.g2956.t1"/>
    <property type="gene ID" value="JU765_v2.g2956"/>
</dbReference>
<accession>A0AC34R3A2</accession>
<sequence length="355" mass="39014">MPMRGPQQSGGLFAPGPPGQQQMTNFPGSGPQQQSQQQSFPGQPPQQQATGFPGQPPQQQGTGFPGQQPQQQGNTFPGPPPQQGSTFPGQSGQPSGPFPGQPPQQGFYQQGNQPPPQMFSQQQQQRPQLPQQFQSQPTPPQQQPGPQPASQQTQPGSLLQPPSQGQPQGPGSHQPPSYQGPSPAVQAVTSVGRAPTPSGRSNQSTTTVSQEVFNSPDYQAALKELCSYKETCFRLVDRVKLDGAEHLSANFTKVLQIIEGKIQVPKELLLKLIRNVQSLEGKYNVTNGLTEAMAILQKQPEIDISTFTLIHEKYGRFSSEYITAPKKLYSIIERKKRFKNETLYLKRRMKWIDQN</sequence>
<dbReference type="Proteomes" id="UP000887576">
    <property type="component" value="Unplaced"/>
</dbReference>
<evidence type="ECO:0000313" key="1">
    <source>
        <dbReference type="Proteomes" id="UP000887576"/>
    </source>
</evidence>
<name>A0AC34R3A2_9BILA</name>
<proteinExistence type="predicted"/>
<organism evidence="1 2">
    <name type="scientific">Panagrolaimus sp. JU765</name>
    <dbReference type="NCBI Taxonomy" id="591449"/>
    <lineage>
        <taxon>Eukaryota</taxon>
        <taxon>Metazoa</taxon>
        <taxon>Ecdysozoa</taxon>
        <taxon>Nematoda</taxon>
        <taxon>Chromadorea</taxon>
        <taxon>Rhabditida</taxon>
        <taxon>Tylenchina</taxon>
        <taxon>Panagrolaimomorpha</taxon>
        <taxon>Panagrolaimoidea</taxon>
        <taxon>Panagrolaimidae</taxon>
        <taxon>Panagrolaimus</taxon>
    </lineage>
</organism>
<reference evidence="2" key="1">
    <citation type="submission" date="2022-11" db="UniProtKB">
        <authorList>
            <consortium name="WormBaseParasite"/>
        </authorList>
    </citation>
    <scope>IDENTIFICATION</scope>
</reference>
<evidence type="ECO:0000313" key="2">
    <source>
        <dbReference type="WBParaSite" id="JU765_v2.g2956.t1"/>
    </source>
</evidence>
<protein>
    <submittedName>
        <fullName evidence="2">Uncharacterized protein</fullName>
    </submittedName>
</protein>